<dbReference type="InterPro" id="IPR036439">
    <property type="entry name" value="Dockerin_dom_sf"/>
</dbReference>
<dbReference type="Gene3D" id="2.130.10.10">
    <property type="entry name" value="YVTN repeat-like/Quinoprotein amine dehydrogenase"/>
    <property type="match status" value="1"/>
</dbReference>
<protein>
    <submittedName>
        <fullName evidence="3">Dockerin type I domain-containing protein</fullName>
    </submittedName>
</protein>
<evidence type="ECO:0000313" key="3">
    <source>
        <dbReference type="EMBL" id="MFC4302169.1"/>
    </source>
</evidence>
<dbReference type="SUPFAM" id="SSF63829">
    <property type="entry name" value="Calcium-dependent phosphotriesterase"/>
    <property type="match status" value="1"/>
</dbReference>
<keyword evidence="1" id="KW-0732">Signal</keyword>
<feature type="signal peptide" evidence="1">
    <location>
        <begin position="1"/>
        <end position="37"/>
    </location>
</feature>
<dbReference type="Proteomes" id="UP001595755">
    <property type="component" value="Unassembled WGS sequence"/>
</dbReference>
<dbReference type="RefSeq" id="WP_204600946.1">
    <property type="nucleotide sequence ID" value="NZ_JBHSED010000003.1"/>
</dbReference>
<dbReference type="CDD" id="cd14256">
    <property type="entry name" value="Dockerin_I"/>
    <property type="match status" value="1"/>
</dbReference>
<keyword evidence="4" id="KW-1185">Reference proteome</keyword>
<evidence type="ECO:0000259" key="2">
    <source>
        <dbReference type="PROSITE" id="PS51766"/>
    </source>
</evidence>
<dbReference type="SUPFAM" id="SSF50956">
    <property type="entry name" value="Thermostable phytase (3-phytase)"/>
    <property type="match status" value="1"/>
</dbReference>
<dbReference type="InterPro" id="IPR015943">
    <property type="entry name" value="WD40/YVTN_repeat-like_dom_sf"/>
</dbReference>
<dbReference type="PROSITE" id="PS51766">
    <property type="entry name" value="DOCKERIN"/>
    <property type="match status" value="1"/>
</dbReference>
<proteinExistence type="predicted"/>
<organism evidence="3 4">
    <name type="scientific">Cohnella boryungensis</name>
    <dbReference type="NCBI Taxonomy" id="768479"/>
    <lineage>
        <taxon>Bacteria</taxon>
        <taxon>Bacillati</taxon>
        <taxon>Bacillota</taxon>
        <taxon>Bacilli</taxon>
        <taxon>Bacillales</taxon>
        <taxon>Paenibacillaceae</taxon>
        <taxon>Cohnella</taxon>
    </lineage>
</organism>
<dbReference type="InterPro" id="IPR016134">
    <property type="entry name" value="Dockerin_dom"/>
</dbReference>
<dbReference type="Gene3D" id="1.10.1330.10">
    <property type="entry name" value="Dockerin domain"/>
    <property type="match status" value="1"/>
</dbReference>
<reference evidence="4" key="1">
    <citation type="journal article" date="2019" name="Int. J. Syst. Evol. Microbiol.">
        <title>The Global Catalogue of Microorganisms (GCM) 10K type strain sequencing project: providing services to taxonomists for standard genome sequencing and annotation.</title>
        <authorList>
            <consortium name="The Broad Institute Genomics Platform"/>
            <consortium name="The Broad Institute Genome Sequencing Center for Infectious Disease"/>
            <person name="Wu L."/>
            <person name="Ma J."/>
        </authorList>
    </citation>
    <scope>NUCLEOTIDE SEQUENCE [LARGE SCALE GENOMIC DNA]</scope>
    <source>
        <strain evidence="4">CGMCC 4.1641</strain>
    </source>
</reference>
<name>A0ABV8S6S1_9BACL</name>
<evidence type="ECO:0000256" key="1">
    <source>
        <dbReference type="SAM" id="SignalP"/>
    </source>
</evidence>
<dbReference type="InterPro" id="IPR011042">
    <property type="entry name" value="6-blade_b-propeller_TolB-like"/>
</dbReference>
<dbReference type="Gene3D" id="2.120.10.30">
    <property type="entry name" value="TolB, C-terminal domain"/>
    <property type="match status" value="1"/>
</dbReference>
<sequence length="521" mass="55732">MLSRGTSRVKKWMRTTLAAMAFALLTAVALPSSETHAAAGPLHLNSPQDIKFYAYNGVTEMYIVDNGNNRVIRANTDGKADLIVDVNNPTAVAVDGEGNIYVAESGLAASLHAFDRDGEPLSLLKHNGETITGPIDLIAPMVTTTVPNYPKLMNIKSLVVFTKINPVTQQAYKEATFQFENYAAVSYFPTVIGMLNKRGTLRLDLSGSSSGGSSSAGDGESGLAIHFDGRLWESGGYFVDLDGVFNMFPGEGYSTGEIAVDFIGEMFYVVMNETKIYRASYVGASYANRPTLQPWLNLTDDYGISEPHAIVVGPDNKLYVTDAAQDRIVVLNLDDTGTFNRVLSLTYQPKDPPSAGSVVKRGKQGQTLVLNGADFLSGYSDPKGRAMSEIRVVSLPNHGTLSLSGAPVQDGQSIPLASLNGLAFTPDTSWGGTTFFEWQAMNSAGAYSETPGKVEIIIRPKGDANGDGVVTPADALLITKYLKGKITLTADQLEALDMNEDGEITEADAALIMNIYMGNAG</sequence>
<gene>
    <name evidence="3" type="ORF">ACFO1S_01795</name>
</gene>
<feature type="chain" id="PRO_5046084938" evidence="1">
    <location>
        <begin position="38"/>
        <end position="521"/>
    </location>
</feature>
<dbReference type="EMBL" id="JBHSED010000003">
    <property type="protein sequence ID" value="MFC4302169.1"/>
    <property type="molecule type" value="Genomic_DNA"/>
</dbReference>
<feature type="domain" description="Dockerin" evidence="2">
    <location>
        <begin position="457"/>
        <end position="521"/>
    </location>
</feature>
<accession>A0ABV8S6S1</accession>
<dbReference type="InterPro" id="IPR002105">
    <property type="entry name" value="Dockerin_1_rpt"/>
</dbReference>
<dbReference type="Pfam" id="PF00404">
    <property type="entry name" value="Dockerin_1"/>
    <property type="match status" value="1"/>
</dbReference>
<comment type="caution">
    <text evidence="3">The sequence shown here is derived from an EMBL/GenBank/DDBJ whole genome shotgun (WGS) entry which is preliminary data.</text>
</comment>
<evidence type="ECO:0000313" key="4">
    <source>
        <dbReference type="Proteomes" id="UP001595755"/>
    </source>
</evidence>
<dbReference type="SUPFAM" id="SSF63446">
    <property type="entry name" value="Type I dockerin domain"/>
    <property type="match status" value="1"/>
</dbReference>